<evidence type="ECO:0000313" key="6">
    <source>
        <dbReference type="EMBL" id="NIJ09494.1"/>
    </source>
</evidence>
<accession>A0ABX0TXP2</accession>
<proteinExistence type="predicted"/>
<dbReference type="RefSeq" id="WP_167075179.1">
    <property type="nucleotide sequence ID" value="NZ_JAAOZC010000012.1"/>
</dbReference>
<dbReference type="GO" id="GO:0008483">
    <property type="term" value="F:transaminase activity"/>
    <property type="evidence" value="ECO:0007669"/>
    <property type="project" value="UniProtKB-KW"/>
</dbReference>
<keyword evidence="4" id="KW-0663">Pyridoxal phosphate</keyword>
<dbReference type="PANTHER" id="PTHR43807">
    <property type="entry name" value="FI04487P"/>
    <property type="match status" value="1"/>
</dbReference>
<dbReference type="InterPro" id="IPR015422">
    <property type="entry name" value="PyrdxlP-dep_Trfase_small"/>
</dbReference>
<comment type="caution">
    <text evidence="6">The sequence shown here is derived from an EMBL/GenBank/DDBJ whole genome shotgun (WGS) entry which is preliminary data.</text>
</comment>
<evidence type="ECO:0000259" key="5">
    <source>
        <dbReference type="Pfam" id="PF00155"/>
    </source>
</evidence>
<dbReference type="Gene3D" id="3.90.1150.10">
    <property type="entry name" value="Aspartate Aminotransferase, domain 1"/>
    <property type="match status" value="1"/>
</dbReference>
<dbReference type="Pfam" id="PF00155">
    <property type="entry name" value="Aminotran_1_2"/>
    <property type="match status" value="1"/>
</dbReference>
<dbReference type="Gene3D" id="3.40.640.10">
    <property type="entry name" value="Type I PLP-dependent aspartate aminotransferase-like (Major domain)"/>
    <property type="match status" value="1"/>
</dbReference>
<dbReference type="InterPro" id="IPR004839">
    <property type="entry name" value="Aminotransferase_I/II_large"/>
</dbReference>
<name>A0ABX0TXP2_9SPHN</name>
<dbReference type="PANTHER" id="PTHR43807:SF20">
    <property type="entry name" value="FI04487P"/>
    <property type="match status" value="1"/>
</dbReference>
<evidence type="ECO:0000256" key="1">
    <source>
        <dbReference type="ARBA" id="ARBA00001933"/>
    </source>
</evidence>
<sequence>MNPIYAAMRATVFEEMSALARARGAINLGQGFPDGDGPADVRQEAARALIEGPNQYPPMMGLPALREAVARHYAEHQGLTLTSDQVLVTSGATEALAAAILAIVSPGDEVLIIEPAYDAYRPLIERAGGMVRTLTLSPPDWRIEVEAVDAAFARPPKAVIFNDPLNPAGRAFTHAEVALLAAACRRIGTIAICDEVWEHVRFDGRNHYPLIAEPGMAELAIKIGSAGKIFSMTGWKVGFVMAAPDLLEPIARAHQFLTFTTPPALQTAVAYGLGKPMRWFEEMRAGYQHSRDLLASLLADQGFVTLASDATYFLCVDLPASGFADDDRAFCLRAVEQAGVAAIPVSAFYGGESERRIVRLCFAKRDEVLVEAVRRLATLR</sequence>
<evidence type="ECO:0000313" key="7">
    <source>
        <dbReference type="Proteomes" id="UP000727456"/>
    </source>
</evidence>
<dbReference type="InterPro" id="IPR015424">
    <property type="entry name" value="PyrdxlP-dep_Trfase"/>
</dbReference>
<keyword evidence="3" id="KW-0808">Transferase</keyword>
<keyword evidence="2 6" id="KW-0032">Aminotransferase</keyword>
<dbReference type="EMBL" id="JAAOZC010000012">
    <property type="protein sequence ID" value="NIJ09494.1"/>
    <property type="molecule type" value="Genomic_DNA"/>
</dbReference>
<gene>
    <name evidence="6" type="ORF">FHS31_003127</name>
</gene>
<keyword evidence="7" id="KW-1185">Reference proteome</keyword>
<dbReference type="InterPro" id="IPR051326">
    <property type="entry name" value="Kynurenine-oxoglutarate_AT"/>
</dbReference>
<protein>
    <submittedName>
        <fullName evidence="6">Aspartate/methionine/tyrosine aminotransferase</fullName>
    </submittedName>
</protein>
<dbReference type="SUPFAM" id="SSF53383">
    <property type="entry name" value="PLP-dependent transferases"/>
    <property type="match status" value="1"/>
</dbReference>
<dbReference type="CDD" id="cd00609">
    <property type="entry name" value="AAT_like"/>
    <property type="match status" value="1"/>
</dbReference>
<organism evidence="6 7">
    <name type="scientific">Sphingomonas vulcanisoli</name>
    <dbReference type="NCBI Taxonomy" id="1658060"/>
    <lineage>
        <taxon>Bacteria</taxon>
        <taxon>Pseudomonadati</taxon>
        <taxon>Pseudomonadota</taxon>
        <taxon>Alphaproteobacteria</taxon>
        <taxon>Sphingomonadales</taxon>
        <taxon>Sphingomonadaceae</taxon>
        <taxon>Sphingomonas</taxon>
    </lineage>
</organism>
<dbReference type="Proteomes" id="UP000727456">
    <property type="component" value="Unassembled WGS sequence"/>
</dbReference>
<feature type="domain" description="Aminotransferase class I/classII large" evidence="5">
    <location>
        <begin position="25"/>
        <end position="375"/>
    </location>
</feature>
<evidence type="ECO:0000256" key="2">
    <source>
        <dbReference type="ARBA" id="ARBA00022576"/>
    </source>
</evidence>
<dbReference type="InterPro" id="IPR015421">
    <property type="entry name" value="PyrdxlP-dep_Trfase_major"/>
</dbReference>
<evidence type="ECO:0000256" key="4">
    <source>
        <dbReference type="ARBA" id="ARBA00022898"/>
    </source>
</evidence>
<reference evidence="6 7" key="1">
    <citation type="submission" date="2020-03" db="EMBL/GenBank/DDBJ databases">
        <title>Genomic Encyclopedia of Type Strains, Phase III (KMG-III): the genomes of soil and plant-associated and newly described type strains.</title>
        <authorList>
            <person name="Whitman W."/>
        </authorList>
    </citation>
    <scope>NUCLEOTIDE SEQUENCE [LARGE SCALE GENOMIC DNA]</scope>
    <source>
        <strain evidence="6 7">CECT 8804</strain>
    </source>
</reference>
<evidence type="ECO:0000256" key="3">
    <source>
        <dbReference type="ARBA" id="ARBA00022679"/>
    </source>
</evidence>
<comment type="cofactor">
    <cofactor evidence="1">
        <name>pyridoxal 5'-phosphate</name>
        <dbReference type="ChEBI" id="CHEBI:597326"/>
    </cofactor>
</comment>
<dbReference type="NCBIfam" id="NF006488">
    <property type="entry name" value="PRK08912.1"/>
    <property type="match status" value="1"/>
</dbReference>